<organism evidence="3">
    <name type="scientific">Rhizobium rhizogenes</name>
    <name type="common">Agrobacterium rhizogenes</name>
    <dbReference type="NCBI Taxonomy" id="359"/>
    <lineage>
        <taxon>Bacteria</taxon>
        <taxon>Pseudomonadati</taxon>
        <taxon>Pseudomonadota</taxon>
        <taxon>Alphaproteobacteria</taxon>
        <taxon>Hyphomicrobiales</taxon>
        <taxon>Rhizobiaceae</taxon>
        <taxon>Rhizobium/Agrobacterium group</taxon>
        <taxon>Rhizobium</taxon>
    </lineage>
</organism>
<dbReference type="Pfam" id="PF07996">
    <property type="entry name" value="T4SS"/>
    <property type="match status" value="1"/>
</dbReference>
<accession>A0A7S4ZU01</accession>
<keyword evidence="3" id="KW-0614">Plasmid</keyword>
<geneLocation type="plasmid" evidence="3">
    <name>pC5.7c</name>
</geneLocation>
<dbReference type="SUPFAM" id="SSF101082">
    <property type="entry name" value="Typo IV secretion system protein TraC"/>
    <property type="match status" value="1"/>
</dbReference>
<reference evidence="3" key="1">
    <citation type="submission" date="2018-12" db="EMBL/GenBank/DDBJ databases">
        <title>Three Rhizobium rhizogenes strains isolated from the same crown gall tumor carry diverse plasmids.</title>
        <authorList>
            <person name="Pulawska J."/>
            <person name="Kuzmanovic N."/>
        </authorList>
    </citation>
    <scope>NUCLEOTIDE SEQUENCE</scope>
    <source>
        <strain evidence="3">C5.7</strain>
        <plasmid evidence="2">pC5.7b</plasmid>
        <plasmid evidence="3">pC5.7c</plasmid>
    </source>
</reference>
<protein>
    <submittedName>
        <fullName evidence="3">Type VI secretion protein</fullName>
    </submittedName>
</protein>
<dbReference type="AlphaFoldDB" id="A0A7S4ZU01"/>
<proteinExistence type="predicted"/>
<dbReference type="Gene3D" id="1.20.58.430">
    <property type="entry name" value="Type IV secretion system, VirB5-domain"/>
    <property type="match status" value="1"/>
</dbReference>
<sequence>MNRRAHQMKIFKTLPAALVVVLAVVPCSNLYAQVPVIDDATLSQATKTASNTAQIMSSNSDILQTVNRTLAAVTGNRSTSEIAGAALGSGFSIGNAPDFSSLLSGQMSWGNLGSFGNTAATILNGLNLVKTLSGQTDSLNLTRGDKAYQGLVNTATALTASIAGTQSSTQQRSTAFQAVQEQIGTASDIKGSIDQNSQVQTQTAQTVNELVGAVNAGNAALNAEQVRQLAAEAATAAFMTYDAGQVSFVGQ</sequence>
<gene>
    <name evidence="3" type="primary">avhB5</name>
    <name evidence="2" type="ORF">pC5.7b_280</name>
    <name evidence="3" type="ORF">pC5.7c_494</name>
</gene>
<dbReference type="InterPro" id="IPR023220">
    <property type="entry name" value="T4SS_VirB5-domain"/>
</dbReference>
<feature type="chain" id="PRO_5040698351" evidence="1">
    <location>
        <begin position="33"/>
        <end position="251"/>
    </location>
</feature>
<dbReference type="EMBL" id="MK318969">
    <property type="protein sequence ID" value="QCL09361.1"/>
    <property type="molecule type" value="Genomic_DNA"/>
</dbReference>
<evidence type="ECO:0000313" key="2">
    <source>
        <dbReference type="EMBL" id="QCL09147.1"/>
    </source>
</evidence>
<evidence type="ECO:0000313" key="3">
    <source>
        <dbReference type="EMBL" id="QCL09361.1"/>
    </source>
</evidence>
<keyword evidence="1" id="KW-0732">Signal</keyword>
<feature type="signal peptide" evidence="1">
    <location>
        <begin position="1"/>
        <end position="32"/>
    </location>
</feature>
<dbReference type="EMBL" id="MK318968">
    <property type="protein sequence ID" value="QCL09147.1"/>
    <property type="molecule type" value="Genomic_DNA"/>
</dbReference>
<name>A0A7S4ZU01_RHIRH</name>
<dbReference type="InterPro" id="IPR014158">
    <property type="entry name" value="T4SS_VirB5"/>
</dbReference>
<evidence type="ECO:0000256" key="1">
    <source>
        <dbReference type="SAM" id="SignalP"/>
    </source>
</evidence>
<geneLocation type="plasmid" evidence="2">
    <name>pC5.7b</name>
</geneLocation>